<accession>A0A918QUH6</accession>
<dbReference type="InterPro" id="IPR000998">
    <property type="entry name" value="MAM_dom"/>
</dbReference>
<dbReference type="Pfam" id="PF13573">
    <property type="entry name" value="SprB"/>
    <property type="match status" value="9"/>
</dbReference>
<protein>
    <recommendedName>
        <fullName evidence="1">MAM domain-containing protein</fullName>
    </recommendedName>
</protein>
<dbReference type="InterPro" id="IPR026341">
    <property type="entry name" value="T9SS_type_B"/>
</dbReference>
<dbReference type="NCBIfam" id="TIGR04131">
    <property type="entry name" value="Bac_Flav_CTERM"/>
    <property type="match status" value="1"/>
</dbReference>
<reference evidence="2" key="2">
    <citation type="submission" date="2020-09" db="EMBL/GenBank/DDBJ databases">
        <authorList>
            <person name="Sun Q."/>
            <person name="Kim S."/>
        </authorList>
    </citation>
    <scope>NUCLEOTIDE SEQUENCE</scope>
    <source>
        <strain evidence="2">KCTC 12710</strain>
    </source>
</reference>
<dbReference type="RefSeq" id="WP_189359220.1">
    <property type="nucleotide sequence ID" value="NZ_BMWZ01000001.1"/>
</dbReference>
<dbReference type="GO" id="GO:0016020">
    <property type="term" value="C:membrane"/>
    <property type="evidence" value="ECO:0007669"/>
    <property type="project" value="InterPro"/>
</dbReference>
<dbReference type="PROSITE" id="PS50060">
    <property type="entry name" value="MAM_2"/>
    <property type="match status" value="1"/>
</dbReference>
<dbReference type="EMBL" id="BMWZ01000001">
    <property type="protein sequence ID" value="GGZ71115.1"/>
    <property type="molecule type" value="Genomic_DNA"/>
</dbReference>
<dbReference type="Proteomes" id="UP000636004">
    <property type="component" value="Unassembled WGS sequence"/>
</dbReference>
<evidence type="ECO:0000313" key="3">
    <source>
        <dbReference type="Proteomes" id="UP000636004"/>
    </source>
</evidence>
<dbReference type="Gene3D" id="2.60.40.740">
    <property type="match status" value="1"/>
</dbReference>
<reference evidence="2" key="1">
    <citation type="journal article" date="2014" name="Int. J. Syst. Evol. Microbiol.">
        <title>Complete genome sequence of Corynebacterium casei LMG S-19264T (=DSM 44701T), isolated from a smear-ripened cheese.</title>
        <authorList>
            <consortium name="US DOE Joint Genome Institute (JGI-PGF)"/>
            <person name="Walter F."/>
            <person name="Albersmeier A."/>
            <person name="Kalinowski J."/>
            <person name="Ruckert C."/>
        </authorList>
    </citation>
    <scope>NUCLEOTIDE SEQUENCE</scope>
    <source>
        <strain evidence="2">KCTC 12710</strain>
    </source>
</reference>
<proteinExistence type="predicted"/>
<comment type="caution">
    <text evidence="2">The sequence shown here is derived from an EMBL/GenBank/DDBJ whole genome shotgun (WGS) entry which is preliminary data.</text>
</comment>
<evidence type="ECO:0000259" key="1">
    <source>
        <dbReference type="PROSITE" id="PS50060"/>
    </source>
</evidence>
<feature type="domain" description="MAM" evidence="1">
    <location>
        <begin position="1209"/>
        <end position="1385"/>
    </location>
</feature>
<gene>
    <name evidence="2" type="ORF">GCM10007028_05400</name>
</gene>
<dbReference type="InterPro" id="IPR025667">
    <property type="entry name" value="SprB_repeat"/>
</dbReference>
<dbReference type="Pfam" id="PF13585">
    <property type="entry name" value="CHU_C"/>
    <property type="match status" value="1"/>
</dbReference>
<evidence type="ECO:0000313" key="2">
    <source>
        <dbReference type="EMBL" id="GGZ71115.1"/>
    </source>
</evidence>
<organism evidence="2 3">
    <name type="scientific">Algibacter mikhailovii</name>
    <dbReference type="NCBI Taxonomy" id="425498"/>
    <lineage>
        <taxon>Bacteria</taxon>
        <taxon>Pseudomonadati</taxon>
        <taxon>Bacteroidota</taxon>
        <taxon>Flavobacteriia</taxon>
        <taxon>Flavobacteriales</taxon>
        <taxon>Flavobacteriaceae</taxon>
        <taxon>Algibacter</taxon>
    </lineage>
</organism>
<name>A0A918QUH6_9FLAO</name>
<keyword evidence="3" id="KW-1185">Reference proteome</keyword>
<sequence length="4630" mass="489450">MNRSTLQFVILFSLFSISGIAQNYKPFSIRKNIELKGNMVVIGNNILGQDNAPFNDLSRDNQDISMQYIDIDSDGTTFSSSSADVVLPDQPDGSSTTCYRAVYAGLYWSAILQSGDRSSINQVKFKLPNSTSYNNVVGEVVYDAIVDPIPSFSGEPDNTPYVCYADVSNLLSGLSDLEGTYTLANVTSSLGSNFSTGLAAGWTLVMIYENPNLNTKSFTVFDGFSHIYDSHTETIPISGFNTPPSGSIDIQMAYAALDGDRTKRATKMEIDGKSVTSSFRPANKFFGSVIENSDGVAHPRNPYSANTLGYDTGFLEIKNAEPEYVGNGDTTSGFTLQVARGQADPIFTFLNSFAVDVIAPDIVLTKIVTDDTGAEIDGADVVLGQRLFYEITYESVGNDNVINFTLKDVLPDNIFFDPDTDIDLSNAGGATLQSYDDATRTLIFNIPNSSVEIGDPKYVIRLATQVVSDCYDLSQACSNEITNQAFASYSGVINNTLVVDEGSFATTVCFGIPGSTNFLIDIENCNYQRDQVLCGSSVELVAADGYDSYSWSTSPTGTPVVGTDQTYTASNLGTYYVTNTTLSTCTSINEEISVIPYGSTLTNPIIPFADEVNICPNDGKSLPDIYLCGVNATRSINTGIADAVSIIWEKLDESSCSAVGVDDCANENSSCVWNQIATGPNYVSDTSGQFRIVINYLGGCFSIYYFNVYANLLAPTISAKDIICNTQGQVTAGGVPTDYEYSLDPLGPYQPSNVFAVSSPGYYTIYLRQLGVDSNPCVFETPSAYVRLRDISITPNVIQPQCFGDKGTISVAVNDGLPQYNYSISLSGTLVNSSGLTDQSDYTFSNLNPGLYTIDISTDDSCIFRENIEIIEPANLEATSGITRPLTCEDGEITIYPVGGTAPYFYYVNSTTVFQNSPVIPVTASGTFNIEVFDSNNCSAQTSITINQIAEPAFDIVETDILCYGSSSGQLEFNVSNANGYSIEYSIDNGVTYTSNPTFSNLASGTYQALIRYTLNTTQCISTSKVVAVSEPPVAVTASAGVSQLAGCGPSGEGAVRITNPQGGVPPYEYSFDSQGSWTTTNEAFLAPGTYTLYVRDSNSCVFPMTDVTIDQEPIAPTIAISDPDFNCDGSGNSTVTITNSGGDAFLYTYLLDNVENPNTTDPTVFLDVPNGDHIISVKYELQTVPSYSNLLFEDFGSGPDVSSPGINSAFCFERQVEATKCNGDERLGNGEYTVTNRLKGNIYEGWHNPIDHTSGSAQGRYLAVDAGSVIPNNAVLYRKTIGDIIPNQPIQVRFYATNLLKLGNTQPDASLTVELQDTNGTPLSSESTGGIPKTNGWVEYNRTINPGNNTTLDFVLRLEVSQTDGIDFAVDDIQVFQLPTACTTQRDFPINIESGKAFSPGIMSATNVSCEGAADGTITVVAENFDANNGFQYSLGGSTWITANNSPHTITGLDVGTYNIGVRYDAIATACNFSFSQSIMAPEVLTVTATATPITCLKGAEVRANAAGGTPAYGYELLDTAFNLVANFPSSGVLTNIGVGDYIIRVTDANNCTQTTPLVLVDPTPPSASIINLDYCYNALDGATLEVEATDGLAPYQYNINGGAFQESPVFSNLTPGTYTIGVRDTNGCVFTSPAESIALPVGVNTVLIKELDCTLSPEAIITGAISNGYPDDSLGYTYSVSINSGAYVDLGNTGTSFSYTAATAGTYTFRVTDVNSCESFSNVITVSPIELPTATVDTLNPSCNGSANGSVQIIPSGGTGPYEYSFNGSVFNATSLYTGLSAGINYSYQVRDSKACISSAGSITLTEPSILTSNATVTDFSCDASNGSQAGLITIEVPTTGTAPYRYSFDGGASFTASNTLTVNDDGTNQLFSYVVQDAQGCTTIAQDITIDFLNPPSDLVFDASAITCDNNTSTVNVIATNGAGLLEFETIEPSPIIVSKQTSNVFTGLTAGTYLFKVTDANGCYFTKSMTINPVTEIVATAQVANHVKCNGRSNGAIGVRVDRFTTTYSYSFNGGPLVSGQSNPRLLFTGLPAGVQTFVVTDDATGCTYTETVTVTEPTSPVVITSAVATNVHCNEDNSEITITASGGTPGYRYVAVQFGDPVPGFGNNNNNGNIVTVDTNGGTDLDWGVYVIDSNNCVGFTRLAIVLDDEPTVTVPAVSLDQCNVSDGFSFTAVGTGIAPLSYSINGGSSYQSSPTFVVNTPGSYTVRIQDANGCIADSSNPIEIYEPLTTSAVLTKDITCLIGNEDAIIDVGVSGGNAPYTYKVKVDLGVYGPSTSITGSNFTFDTAVAGIYQFEITDANGCIQETNTIAVTNTINPEFSVNPVLVQSILCHGEETAEIEVTIDTTKGLAPFVINVFNDTESRDYGTQTSGLDAGSYTVTVTDAKGCTASEAITIGEPNPITLDFDVTPITCGPGGVSLGEIIINSVTGGTPNYTYHVTGVNYSNEILNQTGGTQIFEVVNFGLYEIIVTDANGCTLLEQNIKVASPPDDLDIEIATTVDCANGGEAEVRIGASSSITGAGPFYFAIYTGSGMVYDGSPAWQLGAGTPVSTTFTNLLPDVLYTFIVYDADTKCYYYETATTPIETNSTLSISGLISQDITCRGNSDGHVSFDVTSVYNVDTNIIYQVFDAQSLAPVTPTAISGTGIVPANNTFSVSNLGPLDFGNYVVVIEEDSGPFKGCGIATIPFNISESAVDLNLTASATRNQNCSELGVISAVAKDGTAPYEYQFLLETDAAPLATDAGWISANTFEGTAQEYTVYVKDAYGCIQDVDVTIDLDQEPNFTGITETSTCFDGSGFDIEITGGTGVAPLTYSIGGAFQESPNFTLATAGSYSVTIKDGNGCTNTTPYTHIVEPPLSLDVTATALDCIINPAEFTFTTNGGDGTYTYEVSIDGNPYLGISLPYTTSTAGNYQFRVSDAQMCQAESAAVIVEPTEIPTFTETHTHVTCNGDDNGRIVITATAGIGPFEYGIDDGTGVDFQNSNIFNDLPGGTYDIIVRDSKGCESVISAATQIEITEPSILVTAASATPFTCNAANTSEGATITIDLPTTGTAPYSYSIDGSAYVASNTFVVYDNGSDQTIAYGIQDANGCTYDGVVTISKFDPPTDLEFSSNAITCINTTTDVEITSVLGGVAPLAYEIIAPASATGNTSGNSSGIYTGLTPDTYIFKVTDGNGCYYTESYTVAPVTNIAVRGQLANNVSCNADSNGAVGFRVSNYTSTYSYVINGGTPVTGYSLPFILVTGAAAGDQSIVVTDEVTGCTASFIVTIDEPDALALTEIENINASCNFGARVTVEASGGTPNFEYAFVQDGVTPNSADYTPNASAVLDDLLNTNWDVYVRDSNGCIESIDVVISRDALPSFSIPAITVDQCNASGAPFNFTVTGVSGVGPFSYSIGNGFQTSPTFSVTEPGNYFVTVGDGNGCTATSTSVVTVYPELDVSPRISGYPSCANSDGEITIEGAGGSGSYTYSVNTTGATISGNIISNLPAGTHIVTIEDTVTLCTTAFSVTIVPASPVTFTTVPTAVTCYGGNDGTITVNLPAANNNPVYKYSLDGGLTTQTSNVFSGLIAGTYNISVYSGRNCVLTQSETVIEPDEITMALPTVVEYRCAPESNARNFASITVDAVIGGSSNYTIYEFLKGGTVVQRTSSNTFTETDLLGGTYTINVYDDNGCIGITTAEIQPYIELEALQVVIDNDITCNQNQDISVLVTAIGGIPSLEYTLERTDGMSPSQVNTTGQFIGLAIGDYTIAVENLDTGCMLQTVHYVNDPNTFDITIDNVIDVTCFNDSDGSIDFTFIDRTPIPSDESGPFDYTIVNAQNNIVSSGTTLNAGPMNVSGLPSGTYTLTASLTNTPFCSISKNFTISRPVEALSISENHTEISCSNSFNDGLISAIASGGWPGGYEFQLESTTSGVLSPFSTASDFSGLLAGDYTVRVRDSKGCSASINVSLENPVPISGLIDTTLSPVLCFGDANSSIEVTNISGGQGRNYTFILNRLTPVVTASGPQTSPIFTGLGAGTYSVSIQDGYGCAFTTAEVEITEPSTVSALLVQSTNETCTTGSSITLSASGGTGPYEYSDNEDFSSILGGFAAQVTLDFPQGTSGIYKYYVRDANGCASGISNEIAIEPLPPLVVQMDVTNAFINCTGGNTGIIVAKAQGGLGNYIYTLQDGAGRDINPMPTQNSPGVFTDLPAGTYQVMVRSGNDCEVISGQEIIAEPALALQTTFSTTDVSCAGGRDGVLEIVATGGTGLIKYAISPQLNQFFESPIFEDLSVGTYQVVVQDELGCFVVLDFEIDEPTPVVLSIVPNSIVPELCSGDLDAGFSVTLTGGTLPYSYSIDDIEGTYTIGGATQTQFDFDNLSGGDHVVYVRDGAGCESEWNISLPESVLLNPQVSVDYGCTSNISTNTITVSIDDSITDITQVDYSLDGGPFQASNVFIDVPAGTDHFITARHTNGCEKQSAPFIIDFIEPLAVSIGEGQLNQIVTTVSGGVEPYNYTLNGEDYGNENKFFIYASGDYTVEVTDAKGCVSSVTQYFEYIDVCIPNYFTPNGDRTLDEWGPGCTTQYTDLTVRVFDRYGRQITLLHVNETWDGNYNGNRLPSGDYWYILKLNDAKDDREFVGHFTLYR</sequence>